<dbReference type="AlphaFoldDB" id="A0A9C5YUJ5"/>
<evidence type="ECO:0000313" key="10">
    <source>
        <dbReference type="RefSeq" id="XP_037886513.1"/>
    </source>
</evidence>
<protein>
    <submittedName>
        <fullName evidence="10">Scavenger receptor class B member 1</fullName>
    </submittedName>
</protein>
<accession>A0A9C5YUJ5</accession>
<dbReference type="RefSeq" id="XP_037886513.1">
    <property type="nucleotide sequence ID" value="XM_038030585.1"/>
</dbReference>
<keyword evidence="4 8" id="KW-0812">Transmembrane</keyword>
<dbReference type="PANTHER" id="PTHR11923">
    <property type="entry name" value="SCAVENGER RECEPTOR CLASS B TYPE-1 SR-B1"/>
    <property type="match status" value="1"/>
</dbReference>
<keyword evidence="5 8" id="KW-1133">Transmembrane helix</keyword>
<evidence type="ECO:0000313" key="9">
    <source>
        <dbReference type="Proteomes" id="UP000092443"/>
    </source>
</evidence>
<keyword evidence="7" id="KW-0325">Glycoprotein</keyword>
<keyword evidence="6 8" id="KW-0472">Membrane</keyword>
<name>A0A9C5YUJ5_9MUSC</name>
<evidence type="ECO:0000256" key="3">
    <source>
        <dbReference type="ARBA" id="ARBA00022475"/>
    </source>
</evidence>
<evidence type="ECO:0000256" key="5">
    <source>
        <dbReference type="ARBA" id="ARBA00022989"/>
    </source>
</evidence>
<dbReference type="GeneID" id="119635663"/>
<evidence type="ECO:0000256" key="4">
    <source>
        <dbReference type="ARBA" id="ARBA00022692"/>
    </source>
</evidence>
<comment type="subcellular location">
    <subcellularLocation>
        <location evidence="1">Cell membrane</location>
    </subcellularLocation>
</comment>
<feature type="transmembrane region" description="Helical" evidence="8">
    <location>
        <begin position="7"/>
        <end position="29"/>
    </location>
</feature>
<feature type="transmembrane region" description="Helical" evidence="8">
    <location>
        <begin position="453"/>
        <end position="472"/>
    </location>
</feature>
<dbReference type="GO" id="GO:0005886">
    <property type="term" value="C:plasma membrane"/>
    <property type="evidence" value="ECO:0007669"/>
    <property type="project" value="UniProtKB-SubCell"/>
</dbReference>
<keyword evidence="9" id="KW-1185">Reference proteome</keyword>
<dbReference type="GO" id="GO:0005737">
    <property type="term" value="C:cytoplasm"/>
    <property type="evidence" value="ECO:0007669"/>
    <property type="project" value="TreeGrafter"/>
</dbReference>
<sequence length="488" mass="56234">MSSRDCILCKLISLTITAIVCSVLFLASLHINYQWEFIKEHVRFRRNSPQQNGWIHSPQGMLRVYMFNVTNAESFLNGTDLRLKIEQIGPIAYHVIGLNEIVSQTNGNLTFRRNPHKIFEFDPLASSSPDILNQTIIMPNIILLSSAAKLHDWVFFVRHAFNAITINESAFLKETINYFLWDFTIPTLSLLAHYVPNIVSNCGLLYNAIRPKELIYNVKIGVDNGIENFFRVNTFNNKTYFPQQRAFVKRAKKSDEYCPVILDNSFDNSLFPPFLTPETELNIIATEACRTLKLNYDREVLCQGFKGYRYTLSDVNTNKDCLDNSLGIKLPKGMFDASRCVSGEVPTALSAPHFMDTAYNFTEHFEGLSPDKEKHEAEVILEPTMGIPLEEKYRFQVNIPMPDMKGFNKDLQRFSHMVIPSFWYEFDMDDMSTLTSLFMHIGVHIVPNIQGTLMVIFLVLIVYSCLRIYLLITNKTLRELLCETYKKK</sequence>
<proteinExistence type="inferred from homology"/>
<keyword evidence="3" id="KW-1003">Cell membrane</keyword>
<dbReference type="Proteomes" id="UP000092443">
    <property type="component" value="Unplaced"/>
</dbReference>
<evidence type="ECO:0000256" key="1">
    <source>
        <dbReference type="ARBA" id="ARBA00004236"/>
    </source>
</evidence>
<reference evidence="10" key="1">
    <citation type="submission" date="2025-08" db="UniProtKB">
        <authorList>
            <consortium name="RefSeq"/>
        </authorList>
    </citation>
    <scope>IDENTIFICATION</scope>
    <source>
        <tissue evidence="10">Whole body pupa</tissue>
    </source>
</reference>
<evidence type="ECO:0000256" key="6">
    <source>
        <dbReference type="ARBA" id="ARBA00023136"/>
    </source>
</evidence>
<dbReference type="KEGG" id="gfs:119635663"/>
<gene>
    <name evidence="10" type="primary">LOC119635663</name>
</gene>
<dbReference type="InterPro" id="IPR002159">
    <property type="entry name" value="CD36_fam"/>
</dbReference>
<keyword evidence="10" id="KW-0675">Receptor</keyword>
<evidence type="ECO:0000256" key="2">
    <source>
        <dbReference type="ARBA" id="ARBA00010532"/>
    </source>
</evidence>
<dbReference type="Pfam" id="PF01130">
    <property type="entry name" value="CD36"/>
    <property type="match status" value="1"/>
</dbReference>
<evidence type="ECO:0000256" key="7">
    <source>
        <dbReference type="ARBA" id="ARBA00023180"/>
    </source>
</evidence>
<evidence type="ECO:0000256" key="8">
    <source>
        <dbReference type="SAM" id="Phobius"/>
    </source>
</evidence>
<dbReference type="GO" id="GO:0005044">
    <property type="term" value="F:scavenger receptor activity"/>
    <property type="evidence" value="ECO:0007669"/>
    <property type="project" value="TreeGrafter"/>
</dbReference>
<dbReference type="PANTHER" id="PTHR11923:SF89">
    <property type="entry name" value="GH15894P"/>
    <property type="match status" value="1"/>
</dbReference>
<dbReference type="PRINTS" id="PR01609">
    <property type="entry name" value="CD36FAMILY"/>
</dbReference>
<comment type="similarity">
    <text evidence="2">Belongs to the CD36 family.</text>
</comment>
<organism evidence="9 10">
    <name type="scientific">Glossina fuscipes</name>
    <dbReference type="NCBI Taxonomy" id="7396"/>
    <lineage>
        <taxon>Eukaryota</taxon>
        <taxon>Metazoa</taxon>
        <taxon>Ecdysozoa</taxon>
        <taxon>Arthropoda</taxon>
        <taxon>Hexapoda</taxon>
        <taxon>Insecta</taxon>
        <taxon>Pterygota</taxon>
        <taxon>Neoptera</taxon>
        <taxon>Endopterygota</taxon>
        <taxon>Diptera</taxon>
        <taxon>Brachycera</taxon>
        <taxon>Muscomorpha</taxon>
        <taxon>Hippoboscoidea</taxon>
        <taxon>Glossinidae</taxon>
        <taxon>Glossina</taxon>
    </lineage>
</organism>